<dbReference type="OrthoDB" id="19081at2759"/>
<gene>
    <name evidence="1" type="ORF">DFA_11382</name>
</gene>
<dbReference type="GeneID" id="14866041"/>
<dbReference type="Proteomes" id="UP000007797">
    <property type="component" value="Unassembled WGS sequence"/>
</dbReference>
<dbReference type="RefSeq" id="XP_004350325.1">
    <property type="nucleotide sequence ID" value="XM_004350275.1"/>
</dbReference>
<sequence>MMMIGYIRAFDICTPARYQAISIGTNGAGQTERREVYYDAYNYSVRIDISTDTTNQTTFSYFSPNNSQTGQEWVIDQTGNCYQTGPDYWNPQCWGDSYGTPFVSNTNNMLTFSNPSNGYTAIVAENGLPMKIVMEYSGLVIYFYESQSYISDPSVFNLPKICKQQE</sequence>
<organism evidence="1 2">
    <name type="scientific">Cavenderia fasciculata</name>
    <name type="common">Slime mold</name>
    <name type="synonym">Dictyostelium fasciculatum</name>
    <dbReference type="NCBI Taxonomy" id="261658"/>
    <lineage>
        <taxon>Eukaryota</taxon>
        <taxon>Amoebozoa</taxon>
        <taxon>Evosea</taxon>
        <taxon>Eumycetozoa</taxon>
        <taxon>Dictyostelia</taxon>
        <taxon>Acytosteliales</taxon>
        <taxon>Cavenderiaceae</taxon>
        <taxon>Cavenderia</taxon>
    </lineage>
</organism>
<evidence type="ECO:0000313" key="2">
    <source>
        <dbReference type="Proteomes" id="UP000007797"/>
    </source>
</evidence>
<keyword evidence="2" id="KW-1185">Reference proteome</keyword>
<dbReference type="AlphaFoldDB" id="F4QCN9"/>
<proteinExistence type="predicted"/>
<name>F4QCN9_CACFS</name>
<reference evidence="2" key="1">
    <citation type="journal article" date="2011" name="Genome Res.">
        <title>Phylogeny-wide analysis of social amoeba genomes highlights ancient origins for complex intercellular communication.</title>
        <authorList>
            <person name="Heidel A.J."/>
            <person name="Lawal H.M."/>
            <person name="Felder M."/>
            <person name="Schilde C."/>
            <person name="Helps N.R."/>
            <person name="Tunggal B."/>
            <person name="Rivero F."/>
            <person name="John U."/>
            <person name="Schleicher M."/>
            <person name="Eichinger L."/>
            <person name="Platzer M."/>
            <person name="Noegel A.A."/>
            <person name="Schaap P."/>
            <person name="Gloeckner G."/>
        </authorList>
    </citation>
    <scope>NUCLEOTIDE SEQUENCE [LARGE SCALE GENOMIC DNA]</scope>
    <source>
        <strain evidence="2">SH3</strain>
    </source>
</reference>
<dbReference type="KEGG" id="dfa:DFA_11382"/>
<accession>F4QCN9</accession>
<protein>
    <submittedName>
        <fullName evidence="1">Uncharacterized protein</fullName>
    </submittedName>
</protein>
<evidence type="ECO:0000313" key="1">
    <source>
        <dbReference type="EMBL" id="EGG13621.1"/>
    </source>
</evidence>
<dbReference type="EMBL" id="GL883029">
    <property type="protein sequence ID" value="EGG13621.1"/>
    <property type="molecule type" value="Genomic_DNA"/>
</dbReference>
<dbReference type="OMA" id="CYQTGPD"/>